<dbReference type="Proteomes" id="UP000740754">
    <property type="component" value="Unassembled WGS sequence"/>
</dbReference>
<comment type="caution">
    <text evidence="2">The sequence shown here is derived from an EMBL/GenBank/DDBJ whole genome shotgun (WGS) entry which is preliminary data.</text>
</comment>
<evidence type="ECO:0000256" key="1">
    <source>
        <dbReference type="SAM" id="Phobius"/>
    </source>
</evidence>
<evidence type="ECO:0000313" key="2">
    <source>
        <dbReference type="EMBL" id="NKN32315.1"/>
    </source>
</evidence>
<reference evidence="2 3" key="1">
    <citation type="submission" date="2020-04" db="EMBL/GenBank/DDBJ databases">
        <title>Draft Whole-Genome sequence of Marichromatium bheemlicum DSM 18632, type strain.</title>
        <authorList>
            <person name="Kyndt J.A."/>
            <person name="Meyer T.E."/>
        </authorList>
    </citation>
    <scope>NUCLEOTIDE SEQUENCE [LARGE SCALE GENOMIC DNA]</scope>
    <source>
        <strain evidence="2 3">DSM 18632</strain>
    </source>
</reference>
<organism evidence="2 3">
    <name type="scientific">Marichromatium bheemlicum</name>
    <dbReference type="NCBI Taxonomy" id="365339"/>
    <lineage>
        <taxon>Bacteria</taxon>
        <taxon>Pseudomonadati</taxon>
        <taxon>Pseudomonadota</taxon>
        <taxon>Gammaproteobacteria</taxon>
        <taxon>Chromatiales</taxon>
        <taxon>Chromatiaceae</taxon>
        <taxon>Marichromatium</taxon>
    </lineage>
</organism>
<proteinExistence type="predicted"/>
<name>A0ABX1I475_9GAMM</name>
<sequence length="146" mass="15558">MLETSSITTIAHVIELAVAPVFLLSGIGAMLAVMTNRLSRVVDRARRVESKLSAGTNNEVAVRAELAILVRRARLISLSIGLCTSTALLISAVIVSLFLSAFLRFDAALLVSLLFIAAMLAFIVALLCFLREVLLATAGLRFGRSG</sequence>
<dbReference type="RefSeq" id="WP_168666681.1">
    <property type="nucleotide sequence ID" value="NZ_JAAXKX010000003.1"/>
</dbReference>
<keyword evidence="1" id="KW-1133">Transmembrane helix</keyword>
<dbReference type="EMBL" id="JAAXKX010000003">
    <property type="protein sequence ID" value="NKN32315.1"/>
    <property type="molecule type" value="Genomic_DNA"/>
</dbReference>
<keyword evidence="1" id="KW-0472">Membrane</keyword>
<feature type="transmembrane region" description="Helical" evidence="1">
    <location>
        <begin position="109"/>
        <end position="130"/>
    </location>
</feature>
<accession>A0ABX1I475</accession>
<keyword evidence="1" id="KW-0812">Transmembrane</keyword>
<dbReference type="Pfam" id="PF11026">
    <property type="entry name" value="DUF2721"/>
    <property type="match status" value="1"/>
</dbReference>
<dbReference type="InterPro" id="IPR021279">
    <property type="entry name" value="DUF2721"/>
</dbReference>
<protein>
    <submittedName>
        <fullName evidence="2">DUF2721 domain-containing protein</fullName>
    </submittedName>
</protein>
<feature type="transmembrane region" description="Helical" evidence="1">
    <location>
        <begin position="75"/>
        <end position="103"/>
    </location>
</feature>
<keyword evidence="3" id="KW-1185">Reference proteome</keyword>
<feature type="transmembrane region" description="Helical" evidence="1">
    <location>
        <begin position="12"/>
        <end position="34"/>
    </location>
</feature>
<evidence type="ECO:0000313" key="3">
    <source>
        <dbReference type="Proteomes" id="UP000740754"/>
    </source>
</evidence>
<gene>
    <name evidence="2" type="ORF">HF203_03665</name>
</gene>